<evidence type="ECO:0000313" key="1">
    <source>
        <dbReference type="EMBL" id="MEQ2196242.1"/>
    </source>
</evidence>
<dbReference type="EMBL" id="JAHRIN010016183">
    <property type="protein sequence ID" value="MEQ2196242.1"/>
    <property type="molecule type" value="Genomic_DNA"/>
</dbReference>
<reference evidence="1 2" key="1">
    <citation type="submission" date="2021-06" db="EMBL/GenBank/DDBJ databases">
        <authorList>
            <person name="Palmer J.M."/>
        </authorList>
    </citation>
    <scope>NUCLEOTIDE SEQUENCE [LARGE SCALE GENOMIC DNA]</scope>
    <source>
        <strain evidence="1 2">XC_2019</strain>
        <tissue evidence="1">Muscle</tissue>
    </source>
</reference>
<sequence>MRILPRSIFSTSLCEDRMLFYCQNLSTVFSQVSQTVKAAIPETATSTLQSFIPGDWILVREFRRKHWKPQVLKWPISDPTRHPGKLQESSSFIWLPGHKSSSNWIIHGLKGVRTADHHKTKNCKLITGE</sequence>
<comment type="caution">
    <text evidence="1">The sequence shown here is derived from an EMBL/GenBank/DDBJ whole genome shotgun (WGS) entry which is preliminary data.</text>
</comment>
<keyword evidence="2" id="KW-1185">Reference proteome</keyword>
<organism evidence="1 2">
    <name type="scientific">Xenoophorus captivus</name>
    <dbReference type="NCBI Taxonomy" id="1517983"/>
    <lineage>
        <taxon>Eukaryota</taxon>
        <taxon>Metazoa</taxon>
        <taxon>Chordata</taxon>
        <taxon>Craniata</taxon>
        <taxon>Vertebrata</taxon>
        <taxon>Euteleostomi</taxon>
        <taxon>Actinopterygii</taxon>
        <taxon>Neopterygii</taxon>
        <taxon>Teleostei</taxon>
        <taxon>Neoteleostei</taxon>
        <taxon>Acanthomorphata</taxon>
        <taxon>Ovalentaria</taxon>
        <taxon>Atherinomorphae</taxon>
        <taxon>Cyprinodontiformes</taxon>
        <taxon>Goodeidae</taxon>
        <taxon>Xenoophorus</taxon>
    </lineage>
</organism>
<dbReference type="Proteomes" id="UP001434883">
    <property type="component" value="Unassembled WGS sequence"/>
</dbReference>
<name>A0ABV0QL83_9TELE</name>
<accession>A0ABV0QL83</accession>
<evidence type="ECO:0000313" key="2">
    <source>
        <dbReference type="Proteomes" id="UP001434883"/>
    </source>
</evidence>
<proteinExistence type="predicted"/>
<protein>
    <submittedName>
        <fullName evidence="1">Uncharacterized protein</fullName>
    </submittedName>
</protein>
<gene>
    <name evidence="1" type="ORF">XENOCAPTIV_028454</name>
</gene>